<evidence type="ECO:0000256" key="2">
    <source>
        <dbReference type="SAM" id="SignalP"/>
    </source>
</evidence>
<evidence type="ECO:0000313" key="4">
    <source>
        <dbReference type="Proteomes" id="UP001054252"/>
    </source>
</evidence>
<keyword evidence="2" id="KW-0732">Signal</keyword>
<comment type="caution">
    <text evidence="3">The sequence shown here is derived from an EMBL/GenBank/DDBJ whole genome shotgun (WGS) entry which is preliminary data.</text>
</comment>
<protein>
    <submittedName>
        <fullName evidence="3">Uncharacterized protein</fullName>
    </submittedName>
</protein>
<accession>A0AAV5II94</accession>
<organism evidence="3 4">
    <name type="scientific">Rubroshorea leprosula</name>
    <dbReference type="NCBI Taxonomy" id="152421"/>
    <lineage>
        <taxon>Eukaryota</taxon>
        <taxon>Viridiplantae</taxon>
        <taxon>Streptophyta</taxon>
        <taxon>Embryophyta</taxon>
        <taxon>Tracheophyta</taxon>
        <taxon>Spermatophyta</taxon>
        <taxon>Magnoliopsida</taxon>
        <taxon>eudicotyledons</taxon>
        <taxon>Gunneridae</taxon>
        <taxon>Pentapetalae</taxon>
        <taxon>rosids</taxon>
        <taxon>malvids</taxon>
        <taxon>Malvales</taxon>
        <taxon>Dipterocarpaceae</taxon>
        <taxon>Rubroshorea</taxon>
    </lineage>
</organism>
<proteinExistence type="predicted"/>
<feature type="compositionally biased region" description="Basic and acidic residues" evidence="1">
    <location>
        <begin position="60"/>
        <end position="69"/>
    </location>
</feature>
<feature type="chain" id="PRO_5044000118" evidence="2">
    <location>
        <begin position="27"/>
        <end position="77"/>
    </location>
</feature>
<feature type="signal peptide" evidence="2">
    <location>
        <begin position="1"/>
        <end position="26"/>
    </location>
</feature>
<feature type="region of interest" description="Disordered" evidence="1">
    <location>
        <begin position="56"/>
        <end position="77"/>
    </location>
</feature>
<dbReference type="Proteomes" id="UP001054252">
    <property type="component" value="Unassembled WGS sequence"/>
</dbReference>
<gene>
    <name evidence="3" type="ORF">SLEP1_g10955</name>
</gene>
<evidence type="ECO:0000256" key="1">
    <source>
        <dbReference type="SAM" id="MobiDB-lite"/>
    </source>
</evidence>
<dbReference type="EMBL" id="BPVZ01000012">
    <property type="protein sequence ID" value="GKU97876.1"/>
    <property type="molecule type" value="Genomic_DNA"/>
</dbReference>
<keyword evidence="4" id="KW-1185">Reference proteome</keyword>
<reference evidence="3 4" key="1">
    <citation type="journal article" date="2021" name="Commun. Biol.">
        <title>The genome of Shorea leprosula (Dipterocarpaceae) highlights the ecological relevance of drought in aseasonal tropical rainforests.</title>
        <authorList>
            <person name="Ng K.K.S."/>
            <person name="Kobayashi M.J."/>
            <person name="Fawcett J.A."/>
            <person name="Hatakeyama M."/>
            <person name="Paape T."/>
            <person name="Ng C.H."/>
            <person name="Ang C.C."/>
            <person name="Tnah L.H."/>
            <person name="Lee C.T."/>
            <person name="Nishiyama T."/>
            <person name="Sese J."/>
            <person name="O'Brien M.J."/>
            <person name="Copetti D."/>
            <person name="Mohd Noor M.I."/>
            <person name="Ong R.C."/>
            <person name="Putra M."/>
            <person name="Sireger I.Z."/>
            <person name="Indrioko S."/>
            <person name="Kosugi Y."/>
            <person name="Izuno A."/>
            <person name="Isagi Y."/>
            <person name="Lee S.L."/>
            <person name="Shimizu K.K."/>
        </authorList>
    </citation>
    <scope>NUCLEOTIDE SEQUENCE [LARGE SCALE GENOMIC DNA]</scope>
    <source>
        <strain evidence="3">214</strain>
    </source>
</reference>
<dbReference type="AlphaFoldDB" id="A0AAV5II94"/>
<sequence length="77" mass="8176">MPGLVLCHAELLTIFGDSLLLMRGEADGNGQATGQVCGGFNGDGLAGGLLSTKWSDWTDPPERYEKEMFGEQNPSTS</sequence>
<evidence type="ECO:0000313" key="3">
    <source>
        <dbReference type="EMBL" id="GKU97876.1"/>
    </source>
</evidence>
<name>A0AAV5II94_9ROSI</name>